<protein>
    <submittedName>
        <fullName evidence="2">Uncharacterized protein</fullName>
    </submittedName>
</protein>
<evidence type="ECO:0000313" key="2">
    <source>
        <dbReference type="EMBL" id="GBP94361.1"/>
    </source>
</evidence>
<comment type="caution">
    <text evidence="2">The sequence shown here is derived from an EMBL/GenBank/DDBJ whole genome shotgun (WGS) entry which is preliminary data.</text>
</comment>
<sequence length="124" mass="13450">MTYEVGRKLAARKLQLSSLTWRNQEKDVFKMVTASVSSARAAALAHDRDKESPPAPAPRGPVTPIRALWVTGSLRNTARGSHSHLFRSLMYRVLSAAQRGGVTLDSMSKTPRAPAPARAAASRL</sequence>
<accession>A0A4C1ZZW6</accession>
<proteinExistence type="predicted"/>
<feature type="region of interest" description="Disordered" evidence="1">
    <location>
        <begin position="42"/>
        <end position="63"/>
    </location>
</feature>
<evidence type="ECO:0000313" key="3">
    <source>
        <dbReference type="Proteomes" id="UP000299102"/>
    </source>
</evidence>
<dbReference type="EMBL" id="BGZK01002494">
    <property type="protein sequence ID" value="GBP94361.1"/>
    <property type="molecule type" value="Genomic_DNA"/>
</dbReference>
<name>A0A4C1ZZW6_EUMVA</name>
<feature type="compositionally biased region" description="Low complexity" evidence="1">
    <location>
        <begin position="111"/>
        <end position="124"/>
    </location>
</feature>
<dbReference type="Proteomes" id="UP000299102">
    <property type="component" value="Unassembled WGS sequence"/>
</dbReference>
<keyword evidence="3" id="KW-1185">Reference proteome</keyword>
<gene>
    <name evidence="2" type="ORF">EVAR_91641_1</name>
</gene>
<organism evidence="2 3">
    <name type="scientific">Eumeta variegata</name>
    <name type="common">Bagworm moth</name>
    <name type="synonym">Eumeta japonica</name>
    <dbReference type="NCBI Taxonomy" id="151549"/>
    <lineage>
        <taxon>Eukaryota</taxon>
        <taxon>Metazoa</taxon>
        <taxon>Ecdysozoa</taxon>
        <taxon>Arthropoda</taxon>
        <taxon>Hexapoda</taxon>
        <taxon>Insecta</taxon>
        <taxon>Pterygota</taxon>
        <taxon>Neoptera</taxon>
        <taxon>Endopterygota</taxon>
        <taxon>Lepidoptera</taxon>
        <taxon>Glossata</taxon>
        <taxon>Ditrysia</taxon>
        <taxon>Tineoidea</taxon>
        <taxon>Psychidae</taxon>
        <taxon>Oiketicinae</taxon>
        <taxon>Eumeta</taxon>
    </lineage>
</organism>
<feature type="region of interest" description="Disordered" evidence="1">
    <location>
        <begin position="103"/>
        <end position="124"/>
    </location>
</feature>
<reference evidence="2 3" key="1">
    <citation type="journal article" date="2019" name="Commun. Biol.">
        <title>The bagworm genome reveals a unique fibroin gene that provides high tensile strength.</title>
        <authorList>
            <person name="Kono N."/>
            <person name="Nakamura H."/>
            <person name="Ohtoshi R."/>
            <person name="Tomita M."/>
            <person name="Numata K."/>
            <person name="Arakawa K."/>
        </authorList>
    </citation>
    <scope>NUCLEOTIDE SEQUENCE [LARGE SCALE GENOMIC DNA]</scope>
</reference>
<dbReference type="AlphaFoldDB" id="A0A4C1ZZW6"/>
<evidence type="ECO:0000256" key="1">
    <source>
        <dbReference type="SAM" id="MobiDB-lite"/>
    </source>
</evidence>